<dbReference type="InterPro" id="IPR026444">
    <property type="entry name" value="Secre_tail"/>
</dbReference>
<dbReference type="SUPFAM" id="SSF49452">
    <property type="entry name" value="Starch-binding domain-like"/>
    <property type="match status" value="1"/>
</dbReference>
<dbReference type="NCBIfam" id="TIGR04183">
    <property type="entry name" value="Por_Secre_tail"/>
    <property type="match status" value="1"/>
</dbReference>
<dbReference type="GO" id="GO:0030246">
    <property type="term" value="F:carbohydrate binding"/>
    <property type="evidence" value="ECO:0007669"/>
    <property type="project" value="InterPro"/>
</dbReference>
<reference evidence="2" key="1">
    <citation type="journal article" date="2020" name="mSystems">
        <title>Genome- and Community-Level Interaction Insights into Carbon Utilization and Element Cycling Functions of Hydrothermarchaeota in Hydrothermal Sediment.</title>
        <authorList>
            <person name="Zhou Z."/>
            <person name="Liu Y."/>
            <person name="Xu W."/>
            <person name="Pan J."/>
            <person name="Luo Z.H."/>
            <person name="Li M."/>
        </authorList>
    </citation>
    <scope>NUCLEOTIDE SEQUENCE [LARGE SCALE GENOMIC DNA]</scope>
    <source>
        <strain evidence="2">HyVt-577</strain>
    </source>
</reference>
<dbReference type="EMBL" id="DRQG01000130">
    <property type="protein sequence ID" value="HGY56786.1"/>
    <property type="molecule type" value="Genomic_DNA"/>
</dbReference>
<sequence length="355" mass="40132">MGKERAMKRFVLLGIGVLFLLVGNVRSNPLLSFYLNELLLDLTDPLGWQLEMSEQWVLEDGQYLTTLTDTSYISSYTQSGNLPVIINDNMETPLFINPDGDILQLHDPSGSVMDEIRLGNVEQPYILAPEAGLSISFRDEVVNEEQMYYRYFDASPTLGEYNDTTDSRGTLTGFVYDQDEQPLADVQITAYFSAPFQYFSKLEAVTAEDGSYTIESLARLDSLLFHKNGYGDEIVRQQIWPNTTIEMAPVILQVLNDLEGKHDIPRTPRKYALLPNYPNPFNGSTVIGYVLPFSDMVDLSIYNVKGQKIETLFSGYQKYGRHTVAWSAGNLASGIYIYRLRTSSVILQKKCLLIK</sequence>
<dbReference type="Pfam" id="PF18962">
    <property type="entry name" value="Por_Secre_tail"/>
    <property type="match status" value="1"/>
</dbReference>
<dbReference type="Gene3D" id="2.60.40.4070">
    <property type="match status" value="1"/>
</dbReference>
<gene>
    <name evidence="2" type="ORF">ENK44_13855</name>
</gene>
<proteinExistence type="predicted"/>
<dbReference type="Proteomes" id="UP000885779">
    <property type="component" value="Unassembled WGS sequence"/>
</dbReference>
<protein>
    <submittedName>
        <fullName evidence="2">T9SS type A sorting domain-containing protein</fullName>
    </submittedName>
</protein>
<organism evidence="2">
    <name type="scientific">Caldithrix abyssi</name>
    <dbReference type="NCBI Taxonomy" id="187145"/>
    <lineage>
        <taxon>Bacteria</taxon>
        <taxon>Pseudomonadati</taxon>
        <taxon>Calditrichota</taxon>
        <taxon>Calditrichia</taxon>
        <taxon>Calditrichales</taxon>
        <taxon>Calditrichaceae</taxon>
        <taxon>Caldithrix</taxon>
    </lineage>
</organism>
<dbReference type="InterPro" id="IPR013784">
    <property type="entry name" value="Carb-bd-like_fold"/>
</dbReference>
<feature type="domain" description="Secretion system C-terminal sorting" evidence="1">
    <location>
        <begin position="277"/>
        <end position="350"/>
    </location>
</feature>
<dbReference type="AlphaFoldDB" id="A0A7V4U2B9"/>
<evidence type="ECO:0000259" key="1">
    <source>
        <dbReference type="Pfam" id="PF18962"/>
    </source>
</evidence>
<name>A0A7V4U2B9_CALAY</name>
<comment type="caution">
    <text evidence="2">The sequence shown here is derived from an EMBL/GenBank/DDBJ whole genome shotgun (WGS) entry which is preliminary data.</text>
</comment>
<evidence type="ECO:0000313" key="2">
    <source>
        <dbReference type="EMBL" id="HGY56786.1"/>
    </source>
</evidence>
<accession>A0A7V4U2B9</accession>